<protein>
    <recommendedName>
        <fullName evidence="2">Mitochondrial fission process protein 1</fullName>
    </recommendedName>
    <alternativeName>
        <fullName evidence="3">Mitochondrial 18 kDa protein</fullName>
    </alternativeName>
</protein>
<accession>A0A507DQZ6</accession>
<dbReference type="GO" id="GO:0005739">
    <property type="term" value="C:mitochondrion"/>
    <property type="evidence" value="ECO:0007669"/>
    <property type="project" value="TreeGrafter"/>
</dbReference>
<evidence type="ECO:0000313" key="5">
    <source>
        <dbReference type="EMBL" id="TPX53861.1"/>
    </source>
</evidence>
<feature type="region of interest" description="Disordered" evidence="4">
    <location>
        <begin position="35"/>
        <end position="55"/>
    </location>
</feature>
<dbReference type="Pfam" id="PF10558">
    <property type="entry name" value="MTP18"/>
    <property type="match status" value="2"/>
</dbReference>
<evidence type="ECO:0000256" key="2">
    <source>
        <dbReference type="ARBA" id="ARBA00017835"/>
    </source>
</evidence>
<evidence type="ECO:0000256" key="1">
    <source>
        <dbReference type="ARBA" id="ARBA00009224"/>
    </source>
</evidence>
<sequence length="241" mass="26355">MFHLFDKLFSTSPQLFLIASPASNATNAAVVAAKGTTDSTPADTSNSDADDELDSVDTVETPLRWLGLLGRVRTVVTAQSRLLAYTSEIGEAFRPVATPFFVTGAYAVSWAYVIGDVGFEAYKMRHHGANDIDVVRTGVERGIFQTLASMVFPAYTVHWVVHQASNSLRKAKPSVLKAYGPTGLGLACIPFLPLIFDKPVEDAVEFAFNAVWPLTEEGKKAHAQLRKLHDEHHPSHHHKAE</sequence>
<name>A0A507DQZ6_9FUNG</name>
<dbReference type="PANTHER" id="PTHR11001:SF2">
    <property type="entry name" value="MITOCHONDRIAL FISSION PROCESS PROTEIN 1"/>
    <property type="match status" value="1"/>
</dbReference>
<evidence type="ECO:0000256" key="3">
    <source>
        <dbReference type="ARBA" id="ARBA00029631"/>
    </source>
</evidence>
<dbReference type="OrthoDB" id="424969at2759"/>
<dbReference type="InterPro" id="IPR019560">
    <property type="entry name" value="Mitochondrial_18_kDa_protein"/>
</dbReference>
<organism evidence="5 6">
    <name type="scientific">Chytriomyces confervae</name>
    <dbReference type="NCBI Taxonomy" id="246404"/>
    <lineage>
        <taxon>Eukaryota</taxon>
        <taxon>Fungi</taxon>
        <taxon>Fungi incertae sedis</taxon>
        <taxon>Chytridiomycota</taxon>
        <taxon>Chytridiomycota incertae sedis</taxon>
        <taxon>Chytridiomycetes</taxon>
        <taxon>Chytridiales</taxon>
        <taxon>Chytriomycetaceae</taxon>
        <taxon>Chytriomyces</taxon>
    </lineage>
</organism>
<proteinExistence type="inferred from homology"/>
<dbReference type="PANTHER" id="PTHR11001">
    <property type="entry name" value="MITOCHONDRIAL FISSION PROCESS PROTEIN 1"/>
    <property type="match status" value="1"/>
</dbReference>
<evidence type="ECO:0000313" key="6">
    <source>
        <dbReference type="Proteomes" id="UP000320333"/>
    </source>
</evidence>
<dbReference type="GO" id="GO:0000266">
    <property type="term" value="P:mitochondrial fission"/>
    <property type="evidence" value="ECO:0007669"/>
    <property type="project" value="TreeGrafter"/>
</dbReference>
<dbReference type="EMBL" id="QEAP01000926">
    <property type="protein sequence ID" value="TPX53861.1"/>
    <property type="molecule type" value="Genomic_DNA"/>
</dbReference>
<gene>
    <name evidence="5" type="ORF">CcCBS67573_g09640</name>
</gene>
<dbReference type="Proteomes" id="UP000320333">
    <property type="component" value="Unassembled WGS sequence"/>
</dbReference>
<dbReference type="AlphaFoldDB" id="A0A507DQZ6"/>
<feature type="compositionally biased region" description="Polar residues" evidence="4">
    <location>
        <begin position="36"/>
        <end position="47"/>
    </location>
</feature>
<reference evidence="5 6" key="1">
    <citation type="journal article" date="2019" name="Sci. Rep.">
        <title>Comparative genomics of chytrid fungi reveal insights into the obligate biotrophic and pathogenic lifestyle of Synchytrium endobioticum.</title>
        <authorList>
            <person name="van de Vossenberg B.T.L.H."/>
            <person name="Warris S."/>
            <person name="Nguyen H.D.T."/>
            <person name="van Gent-Pelzer M.P.E."/>
            <person name="Joly D.L."/>
            <person name="van de Geest H.C."/>
            <person name="Bonants P.J.M."/>
            <person name="Smith D.S."/>
            <person name="Levesque C.A."/>
            <person name="van der Lee T.A.J."/>
        </authorList>
    </citation>
    <scope>NUCLEOTIDE SEQUENCE [LARGE SCALE GENOMIC DNA]</scope>
    <source>
        <strain evidence="5 6">CBS 675.73</strain>
    </source>
</reference>
<comment type="caution">
    <text evidence="5">The sequence shown here is derived from an EMBL/GenBank/DDBJ whole genome shotgun (WGS) entry which is preliminary data.</text>
</comment>
<comment type="similarity">
    <text evidence="1">Belongs to the MTFP1 family.</text>
</comment>
<evidence type="ECO:0000256" key="4">
    <source>
        <dbReference type="SAM" id="MobiDB-lite"/>
    </source>
</evidence>
<keyword evidence="6" id="KW-1185">Reference proteome</keyword>